<evidence type="ECO:0000313" key="2">
    <source>
        <dbReference type="EMBL" id="KAF3974846.1"/>
    </source>
</evidence>
<name>A0A8J4W668_9ROSI</name>
<protein>
    <submittedName>
        <fullName evidence="2">Uncharacterized protein</fullName>
    </submittedName>
</protein>
<organism evidence="2 3">
    <name type="scientific">Castanea mollissima</name>
    <name type="common">Chinese chestnut</name>
    <dbReference type="NCBI Taxonomy" id="60419"/>
    <lineage>
        <taxon>Eukaryota</taxon>
        <taxon>Viridiplantae</taxon>
        <taxon>Streptophyta</taxon>
        <taxon>Embryophyta</taxon>
        <taxon>Tracheophyta</taxon>
        <taxon>Spermatophyta</taxon>
        <taxon>Magnoliopsida</taxon>
        <taxon>eudicotyledons</taxon>
        <taxon>Gunneridae</taxon>
        <taxon>Pentapetalae</taxon>
        <taxon>rosids</taxon>
        <taxon>fabids</taxon>
        <taxon>Fagales</taxon>
        <taxon>Fagaceae</taxon>
        <taxon>Castanea</taxon>
    </lineage>
</organism>
<proteinExistence type="predicted"/>
<dbReference type="Proteomes" id="UP000737018">
    <property type="component" value="Unassembled WGS sequence"/>
</dbReference>
<keyword evidence="3" id="KW-1185">Reference proteome</keyword>
<comment type="caution">
    <text evidence="2">The sequence shown here is derived from an EMBL/GenBank/DDBJ whole genome shotgun (WGS) entry which is preliminary data.</text>
</comment>
<feature type="compositionally biased region" description="Basic residues" evidence="1">
    <location>
        <begin position="8"/>
        <end position="35"/>
    </location>
</feature>
<gene>
    <name evidence="2" type="ORF">CMV_001858</name>
</gene>
<accession>A0A8J4W668</accession>
<dbReference type="AlphaFoldDB" id="A0A8J4W668"/>
<dbReference type="EMBL" id="JRKL02000122">
    <property type="protein sequence ID" value="KAF3974846.1"/>
    <property type="molecule type" value="Genomic_DNA"/>
</dbReference>
<reference evidence="2" key="1">
    <citation type="submission" date="2020-03" db="EMBL/GenBank/DDBJ databases">
        <title>Castanea mollissima Vanexum genome sequencing.</title>
        <authorList>
            <person name="Staton M."/>
        </authorList>
    </citation>
    <scope>NUCLEOTIDE SEQUENCE</scope>
    <source>
        <tissue evidence="2">Leaf</tissue>
    </source>
</reference>
<evidence type="ECO:0000313" key="3">
    <source>
        <dbReference type="Proteomes" id="UP000737018"/>
    </source>
</evidence>
<evidence type="ECO:0000256" key="1">
    <source>
        <dbReference type="SAM" id="MobiDB-lite"/>
    </source>
</evidence>
<sequence>MPDTLNRSRARAHTHSRSSSKSKSKSLQQKKKGQSHSHQALHSFVLVNKPTLCKGFYLQCYASVKKNF</sequence>
<feature type="region of interest" description="Disordered" evidence="1">
    <location>
        <begin position="1"/>
        <end position="40"/>
    </location>
</feature>